<evidence type="ECO:0000256" key="1">
    <source>
        <dbReference type="SAM" id="MobiDB-lite"/>
    </source>
</evidence>
<feature type="region of interest" description="Disordered" evidence="1">
    <location>
        <begin position="850"/>
        <end position="917"/>
    </location>
</feature>
<evidence type="ECO:0000313" key="3">
    <source>
        <dbReference type="Proteomes" id="UP000593570"/>
    </source>
</evidence>
<sequence length="1038" mass="113711">MQSHSRSHLYPTFNHLAAGGKLSVSLDQDAPASAEQLRLWSYQKPALTAGSYTLSVSQEITLPSGKSTTLTTPEKGLRVSKPKFRLADPADLNRVHPAPGHSAYSRTLANVVFSHATTPWEKDISIDEASSFNKLSSMAVLTFAEDELVTDPKVWRDLGFTASSEKPSEFGSIETKASRLVHPECTIKSALNSEGANPDFNSDDDLSLLLLDSKLFKSIFMGEDKAAWDGTADLSSFSFMASTQENTSGFTAALFADDNSDAHKPQFSVIVSPRTGPPGITSPKRVVSHLISMEDLDKIKLPTSDATNQYVGVVSLHAWEWTSVPESAENFAKIMIKLGENVAPLQASQATDRLAGGPPEAIEWSKAVAGKGYVLKPHTDITGLKTMALIRGPLIPVRPDENPPKAFSLYGEGLTVIDKTTGIPDASYSSAWTLGRSIMMADRALSASLLRLRGKIHAEAVRRAKAKALNQGGYSVLSSNESYLETLENTVNDLQRVQDISGISKGNPARRWTRTGSDIANLPVMRLSKDTSYTHKDYDDEVQQVALHMFGYESHRPDGTPVPARDVDADAAAIRAWVIDRFHLAGIPLHNLVLDPEMLPGESIRTFCIDNHWIDCFVDGGLSLANHFARDDDAIRRAVKQCINKYLDMPLNGGTVPQLPRWGFFIRSIAVSAFPDLKVEAPLPPGAPGDALEVVYMQVLADDILICLLDRLPGEQELDYIRISQPHHQQDFSLGTNLSASEITLFHRAIPKQTGKNVGDPIGQTFKNDKSRHVYDFDTQMLRPSFYMDQYNEVFSGNDEIFTDKRNPSSLLATQLRATNLRLQLKVTNGLRGHEPPSVSERWTKAAFKLSAGSRPESGSEPEITEKQVADSRAPPSSDMILPTGPRLPIGASISPYAMEPKSGKEHTSQDTQPDPSTMVPYREVLQHVSCCLCYDPGNATNLIYATEMPTDLIFNLSAREESGYPAELELSIPVALSSGTYPDPVKDGSKGVMVIPGTASQADLPKLEDINSSRWWSYECRLETSSLYSIFPNALPK</sequence>
<gene>
    <name evidence="2" type="ORF">HZS61_014857</name>
</gene>
<dbReference type="AlphaFoldDB" id="A0A8H6GM44"/>
<protein>
    <submittedName>
        <fullName evidence="2">Uncharacterized protein</fullName>
    </submittedName>
</protein>
<dbReference type="Proteomes" id="UP000593570">
    <property type="component" value="Unassembled WGS sequence"/>
</dbReference>
<dbReference type="EMBL" id="JACDXP010000007">
    <property type="protein sequence ID" value="KAF6520599.1"/>
    <property type="molecule type" value="Genomic_DNA"/>
</dbReference>
<proteinExistence type="predicted"/>
<comment type="caution">
    <text evidence="2">The sequence shown here is derived from an EMBL/GenBank/DDBJ whole genome shotgun (WGS) entry which is preliminary data.</text>
</comment>
<accession>A0A8H6GM44</accession>
<reference evidence="2 3" key="1">
    <citation type="journal article" date="2020" name="bioRxiv">
        <title>A chromosome-scale genome assembly for the Fusarium oxysporum strain Fo5176 to establish a model Arabidopsis-fungal pathosystem.</title>
        <authorList>
            <person name="Fokkens L."/>
            <person name="Guo L."/>
            <person name="Dora S."/>
            <person name="Wang B."/>
            <person name="Ye K."/>
            <person name="Sanchez-Rodriguez C."/>
            <person name="Croll D."/>
        </authorList>
    </citation>
    <scope>NUCLEOTIDE SEQUENCE [LARGE SCALE GENOMIC DNA]</scope>
    <source>
        <strain evidence="2 3">Fo5176</strain>
    </source>
</reference>
<name>A0A8H6GM44_FUSOX</name>
<organism evidence="2 3">
    <name type="scientific">Fusarium oxysporum f. sp. conglutinans</name>
    <dbReference type="NCBI Taxonomy" id="100902"/>
    <lineage>
        <taxon>Eukaryota</taxon>
        <taxon>Fungi</taxon>
        <taxon>Dikarya</taxon>
        <taxon>Ascomycota</taxon>
        <taxon>Pezizomycotina</taxon>
        <taxon>Sordariomycetes</taxon>
        <taxon>Hypocreomycetidae</taxon>
        <taxon>Hypocreales</taxon>
        <taxon>Nectriaceae</taxon>
        <taxon>Fusarium</taxon>
        <taxon>Fusarium oxysporum species complex</taxon>
    </lineage>
</organism>
<evidence type="ECO:0000313" key="2">
    <source>
        <dbReference type="EMBL" id="KAF6520599.1"/>
    </source>
</evidence>